<dbReference type="Proteomes" id="UP000807469">
    <property type="component" value="Unassembled WGS sequence"/>
</dbReference>
<evidence type="ECO:0000313" key="3">
    <source>
        <dbReference type="Proteomes" id="UP000807469"/>
    </source>
</evidence>
<comment type="caution">
    <text evidence="2">The sequence shown here is derived from an EMBL/GenBank/DDBJ whole genome shotgun (WGS) entry which is preliminary data.</text>
</comment>
<sequence>MPTVASSEAISGLELIPPRAAAKRLDYMLSCYPTMDNVLMKNIKSDIRTTTEQDLDPALLISEQLNSVEDLLHKFERRYQYILSKNTALSRTTLECFREYAVNIAFKNARSRWFDEHRNAAQQVPSSSKSKRSKQQLASKSLAADDIPTSEDSIRVIRRPSTPSTSSQATVETRPKEKLYPRTDPSPAFRIPQDRCSPHSAPSIGNLSTQASSYQTTEDNYDASDIHSLRQFLEHCNPPMVHWYDNFYNVGCASKVYLQGVSRFSSDKIREFLHELPAGPNGKISYMDIVFLVNHFQQYNFDQ</sequence>
<name>A0A9P6CZI2_9AGAR</name>
<evidence type="ECO:0000313" key="2">
    <source>
        <dbReference type="EMBL" id="KAF9485257.1"/>
    </source>
</evidence>
<reference evidence="2" key="1">
    <citation type="submission" date="2020-11" db="EMBL/GenBank/DDBJ databases">
        <authorList>
            <consortium name="DOE Joint Genome Institute"/>
            <person name="Ahrendt S."/>
            <person name="Riley R."/>
            <person name="Andreopoulos W."/>
            <person name="Labutti K."/>
            <person name="Pangilinan J."/>
            <person name="Ruiz-Duenas F.J."/>
            <person name="Barrasa J.M."/>
            <person name="Sanchez-Garcia M."/>
            <person name="Camarero S."/>
            <person name="Miyauchi S."/>
            <person name="Serrano A."/>
            <person name="Linde D."/>
            <person name="Babiker R."/>
            <person name="Drula E."/>
            <person name="Ayuso-Fernandez I."/>
            <person name="Pacheco R."/>
            <person name="Padilla G."/>
            <person name="Ferreira P."/>
            <person name="Barriuso J."/>
            <person name="Kellner H."/>
            <person name="Castanera R."/>
            <person name="Alfaro M."/>
            <person name="Ramirez L."/>
            <person name="Pisabarro A.G."/>
            <person name="Kuo A."/>
            <person name="Tritt A."/>
            <person name="Lipzen A."/>
            <person name="He G."/>
            <person name="Yan M."/>
            <person name="Ng V."/>
            <person name="Cullen D."/>
            <person name="Martin F."/>
            <person name="Rosso M.-N."/>
            <person name="Henrissat B."/>
            <person name="Hibbett D."/>
            <person name="Martinez A.T."/>
            <person name="Grigoriev I.V."/>
        </authorList>
    </citation>
    <scope>NUCLEOTIDE SEQUENCE</scope>
    <source>
        <strain evidence="2">CIRM-BRFM 674</strain>
    </source>
</reference>
<accession>A0A9P6CZI2</accession>
<organism evidence="2 3">
    <name type="scientific">Pholiota conissans</name>
    <dbReference type="NCBI Taxonomy" id="109636"/>
    <lineage>
        <taxon>Eukaryota</taxon>
        <taxon>Fungi</taxon>
        <taxon>Dikarya</taxon>
        <taxon>Basidiomycota</taxon>
        <taxon>Agaricomycotina</taxon>
        <taxon>Agaricomycetes</taxon>
        <taxon>Agaricomycetidae</taxon>
        <taxon>Agaricales</taxon>
        <taxon>Agaricineae</taxon>
        <taxon>Strophariaceae</taxon>
        <taxon>Pholiota</taxon>
    </lineage>
</organism>
<protein>
    <submittedName>
        <fullName evidence="2">Uncharacterized protein</fullName>
    </submittedName>
</protein>
<feature type="compositionally biased region" description="Polar residues" evidence="1">
    <location>
        <begin position="161"/>
        <end position="171"/>
    </location>
</feature>
<gene>
    <name evidence="2" type="ORF">BDN70DRAFT_989050</name>
</gene>
<dbReference type="OrthoDB" id="3062825at2759"/>
<keyword evidence="3" id="KW-1185">Reference proteome</keyword>
<evidence type="ECO:0000256" key="1">
    <source>
        <dbReference type="SAM" id="MobiDB-lite"/>
    </source>
</evidence>
<proteinExistence type="predicted"/>
<dbReference type="AlphaFoldDB" id="A0A9P6CZI2"/>
<feature type="region of interest" description="Disordered" evidence="1">
    <location>
        <begin position="120"/>
        <end position="219"/>
    </location>
</feature>
<feature type="compositionally biased region" description="Polar residues" evidence="1">
    <location>
        <begin position="203"/>
        <end position="218"/>
    </location>
</feature>
<dbReference type="EMBL" id="MU155137">
    <property type="protein sequence ID" value="KAF9485257.1"/>
    <property type="molecule type" value="Genomic_DNA"/>
</dbReference>